<evidence type="ECO:0000256" key="5">
    <source>
        <dbReference type="ARBA" id="ARBA00022729"/>
    </source>
</evidence>
<dbReference type="CDD" id="cd07185">
    <property type="entry name" value="OmpA_C-like"/>
    <property type="match status" value="1"/>
</dbReference>
<evidence type="ECO:0000313" key="14">
    <source>
        <dbReference type="EMBL" id="KAB0664124.1"/>
    </source>
</evidence>
<dbReference type="InterPro" id="IPR006664">
    <property type="entry name" value="OMP_bac"/>
</dbReference>
<feature type="region of interest" description="Disordered" evidence="11">
    <location>
        <begin position="457"/>
        <end position="481"/>
    </location>
</feature>
<evidence type="ECO:0000256" key="10">
    <source>
        <dbReference type="PROSITE-ProRule" id="PRU00473"/>
    </source>
</evidence>
<dbReference type="Gene3D" id="3.30.1330.60">
    <property type="entry name" value="OmpA-like domain"/>
    <property type="match status" value="1"/>
</dbReference>
<dbReference type="InterPro" id="IPR006665">
    <property type="entry name" value="OmpA-like"/>
</dbReference>
<evidence type="ECO:0000256" key="8">
    <source>
        <dbReference type="ARBA" id="ARBA00023136"/>
    </source>
</evidence>
<sequence length="481" mass="50221">MVTVAFACMAFATGALAGERQGAFSVSPFIGGYTFDGVQHLETSPVYGLRLGYDLTKNWGVEAVGDFLATDGTRSERSINALSYRLDILYNFMPDGPLVPYIAVGGGGITYGHGKDGLKISDRTTDATANAGLGLKFFVTDSIALRGDARQLFILEDPKSPKFNWEYTAGFTFLFGGQTAPAPVAAVPAAEPVPVPPAPSNQLTVTPSSITKGQSATLTWSSANATNCEIQPGIGAVQPQGSMAVTPADTTNYTLTCDGAGGSAKSAANLSVTTLTPPVPSGNLTVAPSSITKGQSATLMWSSTNATNCEIQPEIGAVQPQGSMAVTPAENATYTLTCSGAGGTAKSAANLEVVIPAPPAPAPKLCSPTVINIHFDTNKSAIKPQYHDELKKLGDFLTEFPQATGAIEGHTDNVGSKAANMKLSQRRAESVRNYLIEKFGIAPERIKAVGYGPTKPIASNKTKAGKEQNRRIESNFTCNAK</sequence>
<comment type="caution">
    <text evidence="14">The sequence shown here is derived from an EMBL/GenBank/DDBJ whole genome shotgun (WGS) entry which is preliminary data.</text>
</comment>
<keyword evidence="7" id="KW-0626">Porin</keyword>
<feature type="signal peptide" evidence="12">
    <location>
        <begin position="1"/>
        <end position="17"/>
    </location>
</feature>
<keyword evidence="8 10" id="KW-0472">Membrane</keyword>
<keyword evidence="9" id="KW-0998">Cell outer membrane</keyword>
<evidence type="ECO:0000256" key="2">
    <source>
        <dbReference type="ARBA" id="ARBA00022448"/>
    </source>
</evidence>
<dbReference type="GO" id="GO:0009279">
    <property type="term" value="C:cell outer membrane"/>
    <property type="evidence" value="ECO:0007669"/>
    <property type="project" value="UniProtKB-SubCell"/>
</dbReference>
<dbReference type="Pfam" id="PF13505">
    <property type="entry name" value="OMP_b-brl"/>
    <property type="match status" value="1"/>
</dbReference>
<reference evidence="14 15" key="1">
    <citation type="submission" date="2019-09" db="EMBL/GenBank/DDBJ databases">
        <title>Geobacter sp. Red96, a novel strain isolated from paddy soil.</title>
        <authorList>
            <person name="Xu Z."/>
            <person name="Masuda Y."/>
            <person name="Itoh H."/>
            <person name="Senoo K."/>
        </authorList>
    </citation>
    <scope>NUCLEOTIDE SEQUENCE [LARGE SCALE GENOMIC DNA]</scope>
    <source>
        <strain evidence="14 15">Red96</strain>
    </source>
</reference>
<feature type="domain" description="OmpA-like" evidence="13">
    <location>
        <begin position="362"/>
        <end position="480"/>
    </location>
</feature>
<feature type="compositionally biased region" description="Basic and acidic residues" evidence="11">
    <location>
        <begin position="464"/>
        <end position="473"/>
    </location>
</feature>
<dbReference type="InterPro" id="IPR011250">
    <property type="entry name" value="OMP/PagP_B-barrel"/>
</dbReference>
<dbReference type="SUPFAM" id="SSF56925">
    <property type="entry name" value="OMPA-like"/>
    <property type="match status" value="1"/>
</dbReference>
<protein>
    <submittedName>
        <fullName evidence="14">Outer membrane beta-barrel domain-containing protein</fullName>
    </submittedName>
</protein>
<dbReference type="InterPro" id="IPR006690">
    <property type="entry name" value="OMPA-like_CS"/>
</dbReference>
<organism evidence="14 15">
    <name type="scientific">Oryzomonas japonica</name>
    <dbReference type="NCBI Taxonomy" id="2603858"/>
    <lineage>
        <taxon>Bacteria</taxon>
        <taxon>Pseudomonadati</taxon>
        <taxon>Thermodesulfobacteriota</taxon>
        <taxon>Desulfuromonadia</taxon>
        <taxon>Geobacterales</taxon>
        <taxon>Geobacteraceae</taxon>
        <taxon>Oryzomonas</taxon>
    </lineage>
</organism>
<evidence type="ECO:0000256" key="1">
    <source>
        <dbReference type="ARBA" id="ARBA00004571"/>
    </source>
</evidence>
<keyword evidence="3" id="KW-1134">Transmembrane beta strand</keyword>
<dbReference type="InterPro" id="IPR027385">
    <property type="entry name" value="Beta-barrel_OMP"/>
</dbReference>
<keyword evidence="5 12" id="KW-0732">Signal</keyword>
<evidence type="ECO:0000256" key="11">
    <source>
        <dbReference type="SAM" id="MobiDB-lite"/>
    </source>
</evidence>
<dbReference type="GO" id="GO:0046930">
    <property type="term" value="C:pore complex"/>
    <property type="evidence" value="ECO:0007669"/>
    <property type="project" value="UniProtKB-KW"/>
</dbReference>
<keyword evidence="6" id="KW-0406">Ion transport</keyword>
<dbReference type="GO" id="GO:0006811">
    <property type="term" value="P:monoatomic ion transport"/>
    <property type="evidence" value="ECO:0007669"/>
    <property type="project" value="UniProtKB-KW"/>
</dbReference>
<evidence type="ECO:0000256" key="9">
    <source>
        <dbReference type="ARBA" id="ARBA00023237"/>
    </source>
</evidence>
<dbReference type="InterPro" id="IPR030820">
    <property type="entry name" value="OMP_myx_plus_Proteobacteria"/>
</dbReference>
<dbReference type="Pfam" id="PF00691">
    <property type="entry name" value="OmpA"/>
    <property type="match status" value="1"/>
</dbReference>
<evidence type="ECO:0000259" key="13">
    <source>
        <dbReference type="PROSITE" id="PS51123"/>
    </source>
</evidence>
<proteinExistence type="predicted"/>
<keyword evidence="15" id="KW-1185">Reference proteome</keyword>
<dbReference type="GO" id="GO:0015288">
    <property type="term" value="F:porin activity"/>
    <property type="evidence" value="ECO:0007669"/>
    <property type="project" value="UniProtKB-KW"/>
</dbReference>
<name>A0A7J4ZP38_9BACT</name>
<dbReference type="PROSITE" id="PS51123">
    <property type="entry name" value="OMPA_2"/>
    <property type="match status" value="1"/>
</dbReference>
<evidence type="ECO:0000313" key="15">
    <source>
        <dbReference type="Proteomes" id="UP000420562"/>
    </source>
</evidence>
<dbReference type="PROSITE" id="PS01068">
    <property type="entry name" value="OMPA_1"/>
    <property type="match status" value="1"/>
</dbReference>
<evidence type="ECO:0000256" key="7">
    <source>
        <dbReference type="ARBA" id="ARBA00023114"/>
    </source>
</evidence>
<dbReference type="PRINTS" id="PR01021">
    <property type="entry name" value="OMPADOMAIN"/>
</dbReference>
<dbReference type="Gene3D" id="2.40.160.20">
    <property type="match status" value="1"/>
</dbReference>
<dbReference type="PANTHER" id="PTHR30329">
    <property type="entry name" value="STATOR ELEMENT OF FLAGELLAR MOTOR COMPLEX"/>
    <property type="match status" value="1"/>
</dbReference>
<dbReference type="SUPFAM" id="SSF103088">
    <property type="entry name" value="OmpA-like"/>
    <property type="match status" value="1"/>
</dbReference>
<evidence type="ECO:0000256" key="6">
    <source>
        <dbReference type="ARBA" id="ARBA00023065"/>
    </source>
</evidence>
<dbReference type="EMBL" id="VZQZ01000010">
    <property type="protein sequence ID" value="KAB0664124.1"/>
    <property type="molecule type" value="Genomic_DNA"/>
</dbReference>
<dbReference type="NCBIfam" id="TIGR04565">
    <property type="entry name" value="OMP_myx_plus"/>
    <property type="match status" value="1"/>
</dbReference>
<feature type="chain" id="PRO_5029576236" evidence="12">
    <location>
        <begin position="18"/>
        <end position="481"/>
    </location>
</feature>
<accession>A0A7J4ZP38</accession>
<dbReference type="AlphaFoldDB" id="A0A7J4ZP38"/>
<evidence type="ECO:0000256" key="3">
    <source>
        <dbReference type="ARBA" id="ARBA00022452"/>
    </source>
</evidence>
<keyword evidence="2" id="KW-0813">Transport</keyword>
<dbReference type="InterPro" id="IPR036737">
    <property type="entry name" value="OmpA-like_sf"/>
</dbReference>
<dbReference type="InterPro" id="IPR050330">
    <property type="entry name" value="Bact_OuterMem_StrucFunc"/>
</dbReference>
<comment type="subcellular location">
    <subcellularLocation>
        <location evidence="1">Cell outer membrane</location>
        <topology evidence="1">Multi-pass membrane protein</topology>
    </subcellularLocation>
</comment>
<dbReference type="Proteomes" id="UP000420562">
    <property type="component" value="Unassembled WGS sequence"/>
</dbReference>
<keyword evidence="4" id="KW-0812">Transmembrane</keyword>
<evidence type="ECO:0000256" key="4">
    <source>
        <dbReference type="ARBA" id="ARBA00022692"/>
    </source>
</evidence>
<gene>
    <name evidence="14" type="ORF">F6V25_14460</name>
</gene>
<evidence type="ECO:0000256" key="12">
    <source>
        <dbReference type="SAM" id="SignalP"/>
    </source>
</evidence>
<dbReference type="PANTHER" id="PTHR30329:SF21">
    <property type="entry name" value="LIPOPROTEIN YIAD-RELATED"/>
    <property type="match status" value="1"/>
</dbReference>